<dbReference type="AlphaFoldDB" id="A0A6D2I2G9"/>
<dbReference type="CDD" id="cd13132">
    <property type="entry name" value="MATE_eukaryotic"/>
    <property type="match status" value="1"/>
</dbReference>
<evidence type="ECO:0000256" key="4">
    <source>
        <dbReference type="ARBA" id="ARBA00022692"/>
    </source>
</evidence>
<feature type="transmembrane region" description="Helical" evidence="7">
    <location>
        <begin position="436"/>
        <end position="457"/>
    </location>
</feature>
<reference evidence="8" key="1">
    <citation type="submission" date="2020-01" db="EMBL/GenBank/DDBJ databases">
        <authorList>
            <person name="Mishra B."/>
        </authorList>
    </citation>
    <scope>NUCLEOTIDE SEQUENCE [LARGE SCALE GENOMIC DNA]</scope>
</reference>
<evidence type="ECO:0000313" key="8">
    <source>
        <dbReference type="EMBL" id="CAA7023688.1"/>
    </source>
</evidence>
<comment type="similarity">
    <text evidence="2 7">Belongs to the multi antimicrobial extrusion (MATE) (TC 2.A.66.1) family.</text>
</comment>
<feature type="transmembrane region" description="Helical" evidence="7">
    <location>
        <begin position="180"/>
        <end position="203"/>
    </location>
</feature>
<keyword evidence="5 7" id="KW-1133">Transmembrane helix</keyword>
<feature type="transmembrane region" description="Helical" evidence="7">
    <location>
        <begin position="402"/>
        <end position="424"/>
    </location>
</feature>
<proteinExistence type="inferred from homology"/>
<feature type="transmembrane region" description="Helical" evidence="7">
    <location>
        <begin position="289"/>
        <end position="311"/>
    </location>
</feature>
<dbReference type="GO" id="GO:1990961">
    <property type="term" value="P:xenobiotic detoxification by transmembrane export across the plasma membrane"/>
    <property type="evidence" value="ECO:0007669"/>
    <property type="project" value="InterPro"/>
</dbReference>
<feature type="transmembrane region" description="Helical" evidence="7">
    <location>
        <begin position="31"/>
        <end position="56"/>
    </location>
</feature>
<sequence>MEEPFLTRDEQLVPGKATWQRGQLIVELKKVSLLAAPMATVTIAQFLLPIISVMVAGHVSELQLSGVALATSFTNVTGFSIMYGLVGALETLCGQAYGAKQYEKIGTYTYSAIASNIPISFLISILWIYIENLLVSLGQDPDISRVAGSYAFWLIPALFAQAVVTPFTRFLQTQGLVLPLLYTSVTTLLFHVPVCWIFVSVFGLGSNGAALAISVSYWFNAVILICYVRFSSSCEKTRGFVSDDFVSCVKQFFHFGIPSAAMTCLEWWLFELLILCSGLLPNPKLETSVLSICLTTAALHYVIPAGVSAAVSTRVSNKLGAGDPQVARVSVLAGLCIWLVESAILSTVLFTCKNFVGYAFSNSKEVVDYVADLSPLLCLSFVLDGLTAVLNGVARGSGWQHIGAWANVVAYYLVGGPVGIYLAFGLGLNGKGLWCGVVVGSAVQGTILAIVTASMNWKEQAGKARKRIVSTENGLA</sequence>
<keyword evidence="9" id="KW-1185">Reference proteome</keyword>
<organism evidence="8 9">
    <name type="scientific">Microthlaspi erraticum</name>
    <dbReference type="NCBI Taxonomy" id="1685480"/>
    <lineage>
        <taxon>Eukaryota</taxon>
        <taxon>Viridiplantae</taxon>
        <taxon>Streptophyta</taxon>
        <taxon>Embryophyta</taxon>
        <taxon>Tracheophyta</taxon>
        <taxon>Spermatophyta</taxon>
        <taxon>Magnoliopsida</taxon>
        <taxon>eudicotyledons</taxon>
        <taxon>Gunneridae</taxon>
        <taxon>Pentapetalae</taxon>
        <taxon>rosids</taxon>
        <taxon>malvids</taxon>
        <taxon>Brassicales</taxon>
        <taxon>Brassicaceae</taxon>
        <taxon>Coluteocarpeae</taxon>
        <taxon>Microthlaspi</taxon>
    </lineage>
</organism>
<keyword evidence="3" id="KW-0813">Transport</keyword>
<dbReference type="NCBIfam" id="TIGR00797">
    <property type="entry name" value="matE"/>
    <property type="match status" value="1"/>
</dbReference>
<name>A0A6D2I2G9_9BRAS</name>
<feature type="transmembrane region" description="Helical" evidence="7">
    <location>
        <begin position="107"/>
        <end position="130"/>
    </location>
</feature>
<protein>
    <recommendedName>
        <fullName evidence="7">Protein DETOXIFICATION</fullName>
    </recommendedName>
    <alternativeName>
        <fullName evidence="7">Multidrug and toxic compound extrusion protein</fullName>
    </alternativeName>
</protein>
<dbReference type="Pfam" id="PF01554">
    <property type="entry name" value="MatE"/>
    <property type="match status" value="2"/>
</dbReference>
<dbReference type="GO" id="GO:0042910">
    <property type="term" value="F:xenobiotic transmembrane transporter activity"/>
    <property type="evidence" value="ECO:0007669"/>
    <property type="project" value="InterPro"/>
</dbReference>
<feature type="transmembrane region" description="Helical" evidence="7">
    <location>
        <begin position="62"/>
        <end position="86"/>
    </location>
</feature>
<evidence type="ECO:0000256" key="5">
    <source>
        <dbReference type="ARBA" id="ARBA00022989"/>
    </source>
</evidence>
<dbReference type="GO" id="GO:0016020">
    <property type="term" value="C:membrane"/>
    <property type="evidence" value="ECO:0007669"/>
    <property type="project" value="UniProtKB-SubCell"/>
</dbReference>
<dbReference type="InterPro" id="IPR045069">
    <property type="entry name" value="MATE_euk"/>
</dbReference>
<evidence type="ECO:0000256" key="1">
    <source>
        <dbReference type="ARBA" id="ARBA00004141"/>
    </source>
</evidence>
<dbReference type="EMBL" id="CACVBM020000810">
    <property type="protein sequence ID" value="CAA7023688.1"/>
    <property type="molecule type" value="Genomic_DNA"/>
</dbReference>
<feature type="transmembrane region" description="Helical" evidence="7">
    <location>
        <begin position="150"/>
        <end position="168"/>
    </location>
</feature>
<feature type="transmembrane region" description="Helical" evidence="7">
    <location>
        <begin position="209"/>
        <end position="230"/>
    </location>
</feature>
<dbReference type="PANTHER" id="PTHR11206">
    <property type="entry name" value="MULTIDRUG RESISTANCE PROTEIN"/>
    <property type="match status" value="1"/>
</dbReference>
<keyword evidence="6 7" id="KW-0472">Membrane</keyword>
<gene>
    <name evidence="8" type="ORF">MERR_LOCUS10923</name>
</gene>
<comment type="caution">
    <text evidence="8">The sequence shown here is derived from an EMBL/GenBank/DDBJ whole genome shotgun (WGS) entry which is preliminary data.</text>
</comment>
<accession>A0A6D2I2G9</accession>
<evidence type="ECO:0000256" key="6">
    <source>
        <dbReference type="ARBA" id="ARBA00023136"/>
    </source>
</evidence>
<dbReference type="Proteomes" id="UP000467841">
    <property type="component" value="Unassembled WGS sequence"/>
</dbReference>
<keyword evidence="4 7" id="KW-0812">Transmembrane</keyword>
<dbReference type="GO" id="GO:0015297">
    <property type="term" value="F:antiporter activity"/>
    <property type="evidence" value="ECO:0007669"/>
    <property type="project" value="InterPro"/>
</dbReference>
<evidence type="ECO:0000256" key="3">
    <source>
        <dbReference type="ARBA" id="ARBA00022448"/>
    </source>
</evidence>
<evidence type="ECO:0000256" key="2">
    <source>
        <dbReference type="ARBA" id="ARBA00010199"/>
    </source>
</evidence>
<evidence type="ECO:0000256" key="7">
    <source>
        <dbReference type="RuleBase" id="RU004914"/>
    </source>
</evidence>
<evidence type="ECO:0000313" key="9">
    <source>
        <dbReference type="Proteomes" id="UP000467841"/>
    </source>
</evidence>
<dbReference type="InterPro" id="IPR002528">
    <property type="entry name" value="MATE_fam"/>
</dbReference>
<feature type="transmembrane region" description="Helical" evidence="7">
    <location>
        <begin position="370"/>
        <end position="390"/>
    </location>
</feature>
<dbReference type="OrthoDB" id="2126698at2759"/>
<comment type="subcellular location">
    <subcellularLocation>
        <location evidence="1">Membrane</location>
        <topology evidence="1">Multi-pass membrane protein</topology>
    </subcellularLocation>
</comment>
<feature type="transmembrane region" description="Helical" evidence="7">
    <location>
        <begin position="331"/>
        <end position="350"/>
    </location>
</feature>
<feature type="transmembrane region" description="Helical" evidence="7">
    <location>
        <begin position="251"/>
        <end position="269"/>
    </location>
</feature>